<keyword evidence="2" id="KW-1185">Reference proteome</keyword>
<sequence>MFEKFLSTLDKTVKLQTIPVAIKFIKESSHIEGIKIRIKNKKINICQQIAYSRYYGWSTYVEGNYSYCVLGASNCGLISTPERVLEGKVNCSIYQKDIDSAKKMQQSMPRVKERFAGFLTYPLTRPIENITPDVIVLYTNTAQAMRFLQAFLYHEGGEFVMKSSGDAGVCSRCVVEAYLTNEPKIEIPCLGDRRFAMTQDYELAIGIPFSRLEEVIEGLLATHKAGIRYPIPFDMKEQCDLPYDYTTFETD</sequence>
<dbReference type="OrthoDB" id="9777728at2"/>
<name>D3PCK5_DEFDS</name>
<dbReference type="STRING" id="639282.DEFDS_0852"/>
<reference evidence="1 2" key="1">
    <citation type="journal article" date="2010" name="DNA Res.">
        <title>Bacterial lifestyle in a deep-sea hydrothermal vent chimney revealed by the genome sequence of the thermophilic bacterium Deferribacter desulfuricans SSM1.</title>
        <authorList>
            <person name="Takaki Y."/>
            <person name="Shimamura S."/>
            <person name="Nakagawa S."/>
            <person name="Fukuhara Y."/>
            <person name="Horikawa H."/>
            <person name="Ankai A."/>
            <person name="Harada T."/>
            <person name="Hosoyama A."/>
            <person name="Oguchi A."/>
            <person name="Fukui S."/>
            <person name="Fujita N."/>
            <person name="Takami H."/>
            <person name="Takai K."/>
        </authorList>
    </citation>
    <scope>NUCLEOTIDE SEQUENCE [LARGE SCALE GENOMIC DNA]</scope>
    <source>
        <strain evidence="2">DSM 14783 / JCM 11476 / NBRC 101012 / SSM1</strain>
    </source>
</reference>
<dbReference type="KEGG" id="ddf:DEFDS_0852"/>
<dbReference type="AlphaFoldDB" id="D3PCK5"/>
<accession>D3PCK5</accession>
<dbReference type="eggNOG" id="COG2043">
    <property type="taxonomic scope" value="Bacteria"/>
</dbReference>
<gene>
    <name evidence="1" type="ordered locus">DEFDS_0852</name>
</gene>
<dbReference type="InterPro" id="IPR003748">
    <property type="entry name" value="DUF169"/>
</dbReference>
<dbReference type="EMBL" id="AP011529">
    <property type="protein sequence ID" value="BAI80328.1"/>
    <property type="molecule type" value="Genomic_DNA"/>
</dbReference>
<dbReference type="RefSeq" id="WP_013007576.1">
    <property type="nucleotide sequence ID" value="NC_013939.1"/>
</dbReference>
<dbReference type="HOGENOM" id="CLU_074324_0_0_0"/>
<evidence type="ECO:0000313" key="1">
    <source>
        <dbReference type="EMBL" id="BAI80328.1"/>
    </source>
</evidence>
<dbReference type="Pfam" id="PF02596">
    <property type="entry name" value="DUF169"/>
    <property type="match status" value="1"/>
</dbReference>
<proteinExistence type="predicted"/>
<dbReference type="PANTHER" id="PTHR37954">
    <property type="entry name" value="BLL4979 PROTEIN"/>
    <property type="match status" value="1"/>
</dbReference>
<evidence type="ECO:0000313" key="2">
    <source>
        <dbReference type="Proteomes" id="UP000001520"/>
    </source>
</evidence>
<protein>
    <recommendedName>
        <fullName evidence="3">DUF169 domain-containing protein</fullName>
    </recommendedName>
</protein>
<evidence type="ECO:0008006" key="3">
    <source>
        <dbReference type="Google" id="ProtNLM"/>
    </source>
</evidence>
<organism evidence="1 2">
    <name type="scientific">Deferribacter desulfuricans (strain DSM 14783 / JCM 11476 / NBRC 101012 / SSM1)</name>
    <dbReference type="NCBI Taxonomy" id="639282"/>
    <lineage>
        <taxon>Bacteria</taxon>
        <taxon>Pseudomonadati</taxon>
        <taxon>Deferribacterota</taxon>
        <taxon>Deferribacteres</taxon>
        <taxon>Deferribacterales</taxon>
        <taxon>Deferribacteraceae</taxon>
        <taxon>Deferribacter</taxon>
    </lineage>
</organism>
<dbReference type="PANTHER" id="PTHR37954:SF3">
    <property type="entry name" value="DUF169 DOMAIN-CONTAINING PROTEIN"/>
    <property type="match status" value="1"/>
</dbReference>
<dbReference type="Proteomes" id="UP000001520">
    <property type="component" value="Chromosome"/>
</dbReference>